<keyword evidence="2" id="KW-0812">Transmembrane</keyword>
<keyword evidence="2" id="KW-1133">Transmembrane helix</keyword>
<keyword evidence="2" id="KW-0472">Membrane</keyword>
<dbReference type="PANTHER" id="PTHR35335:SF1">
    <property type="entry name" value="UPF0716 PROTEIN FXSA"/>
    <property type="match status" value="1"/>
</dbReference>
<sequence>MNAPRAARTRRVPGWLLFLLLVVMPLLELFVLIRVGKVIGAGSTILLLILAAVVGAWVVRREGARAWQAFNGALGAGRMPTKELADGVMVLAGGVLMMAPGVVSDLMGLVLVLPFTRPLVRPLLVAAIAPRIKQSMASSPLGGFATGFGGDPFAQDPFAGQQEPRDARRPGPQDGGPVIRGEVVDD</sequence>
<accession>A0ABW1QUD9</accession>
<evidence type="ECO:0000256" key="2">
    <source>
        <dbReference type="SAM" id="Phobius"/>
    </source>
</evidence>
<dbReference type="Proteomes" id="UP001596098">
    <property type="component" value="Unassembled WGS sequence"/>
</dbReference>
<dbReference type="InterPro" id="IPR007313">
    <property type="entry name" value="FxsA"/>
</dbReference>
<gene>
    <name evidence="3" type="ORF">ACFPWU_02130</name>
</gene>
<feature type="region of interest" description="Disordered" evidence="1">
    <location>
        <begin position="147"/>
        <end position="186"/>
    </location>
</feature>
<proteinExistence type="predicted"/>
<comment type="caution">
    <text evidence="3">The sequence shown here is derived from an EMBL/GenBank/DDBJ whole genome shotgun (WGS) entry which is preliminary data.</text>
</comment>
<keyword evidence="4" id="KW-1185">Reference proteome</keyword>
<dbReference type="RefSeq" id="WP_128220757.1">
    <property type="nucleotide sequence ID" value="NZ_CP034929.1"/>
</dbReference>
<evidence type="ECO:0000256" key="1">
    <source>
        <dbReference type="SAM" id="MobiDB-lite"/>
    </source>
</evidence>
<protein>
    <submittedName>
        <fullName evidence="3">FxsA family protein</fullName>
    </submittedName>
</protein>
<dbReference type="Pfam" id="PF04186">
    <property type="entry name" value="FxsA"/>
    <property type="match status" value="1"/>
</dbReference>
<organism evidence="3 4">
    <name type="scientific">Nocardioides yefusunii</name>
    <dbReference type="NCBI Taxonomy" id="2500546"/>
    <lineage>
        <taxon>Bacteria</taxon>
        <taxon>Bacillati</taxon>
        <taxon>Actinomycetota</taxon>
        <taxon>Actinomycetes</taxon>
        <taxon>Propionibacteriales</taxon>
        <taxon>Nocardioidaceae</taxon>
        <taxon>Nocardioides</taxon>
    </lineage>
</organism>
<evidence type="ECO:0000313" key="4">
    <source>
        <dbReference type="Proteomes" id="UP001596098"/>
    </source>
</evidence>
<evidence type="ECO:0000313" key="3">
    <source>
        <dbReference type="EMBL" id="MFC6152462.1"/>
    </source>
</evidence>
<feature type="transmembrane region" description="Helical" evidence="2">
    <location>
        <begin position="39"/>
        <end position="59"/>
    </location>
</feature>
<reference evidence="4" key="1">
    <citation type="journal article" date="2019" name="Int. J. Syst. Evol. Microbiol.">
        <title>The Global Catalogue of Microorganisms (GCM) 10K type strain sequencing project: providing services to taxonomists for standard genome sequencing and annotation.</title>
        <authorList>
            <consortium name="The Broad Institute Genomics Platform"/>
            <consortium name="The Broad Institute Genome Sequencing Center for Infectious Disease"/>
            <person name="Wu L."/>
            <person name="Ma J."/>
        </authorList>
    </citation>
    <scope>NUCLEOTIDE SEQUENCE [LARGE SCALE GENOMIC DNA]</scope>
    <source>
        <strain evidence="4">DFY28</strain>
    </source>
</reference>
<dbReference type="EMBL" id="JBHSQI010000001">
    <property type="protein sequence ID" value="MFC6152462.1"/>
    <property type="molecule type" value="Genomic_DNA"/>
</dbReference>
<feature type="transmembrane region" description="Helical" evidence="2">
    <location>
        <begin position="12"/>
        <end position="33"/>
    </location>
</feature>
<dbReference type="NCBIfam" id="NF008528">
    <property type="entry name" value="PRK11463.1-2"/>
    <property type="match status" value="1"/>
</dbReference>
<feature type="transmembrane region" description="Helical" evidence="2">
    <location>
        <begin position="88"/>
        <end position="113"/>
    </location>
</feature>
<dbReference type="PANTHER" id="PTHR35335">
    <property type="entry name" value="UPF0716 PROTEIN FXSA"/>
    <property type="match status" value="1"/>
</dbReference>
<name>A0ABW1QUD9_9ACTN</name>